<reference evidence="1" key="1">
    <citation type="submission" date="2020-03" db="EMBL/GenBank/DDBJ databases">
        <title>The deep terrestrial virosphere.</title>
        <authorList>
            <person name="Holmfeldt K."/>
            <person name="Nilsson E."/>
            <person name="Simone D."/>
            <person name="Lopez-Fernandez M."/>
            <person name="Wu X."/>
            <person name="de Brujin I."/>
            <person name="Lundin D."/>
            <person name="Andersson A."/>
            <person name="Bertilsson S."/>
            <person name="Dopson M."/>
        </authorList>
    </citation>
    <scope>NUCLEOTIDE SEQUENCE</scope>
    <source>
        <strain evidence="1">MM415B00562</strain>
    </source>
</reference>
<dbReference type="AlphaFoldDB" id="A0A6M3J4Z7"/>
<organism evidence="1">
    <name type="scientific">viral metagenome</name>
    <dbReference type="NCBI Taxonomy" id="1070528"/>
    <lineage>
        <taxon>unclassified sequences</taxon>
        <taxon>metagenomes</taxon>
        <taxon>organismal metagenomes</taxon>
    </lineage>
</organism>
<sequence>MSTEVCPICSGEGKYKRRKCHGCDGKGWVTPHVVESLVTSSSGGREYEPSEIPVVYNLKGHEPNEEDGQVWHIVARCPTCHRAVFVGRCPEAEKKRPKEILLPCGDIQPVVFKD</sequence>
<dbReference type="InterPro" id="IPR036410">
    <property type="entry name" value="HSP_DnaJ_Cys-rich_dom_sf"/>
</dbReference>
<proteinExistence type="predicted"/>
<dbReference type="Gene3D" id="6.20.20.10">
    <property type="match status" value="1"/>
</dbReference>
<protein>
    <submittedName>
        <fullName evidence="1">Uncharacterized protein</fullName>
    </submittedName>
</protein>
<gene>
    <name evidence="1" type="ORF">MM415B00562_0016</name>
</gene>
<dbReference type="SUPFAM" id="SSF57938">
    <property type="entry name" value="DnaJ/Hsp40 cysteine-rich domain"/>
    <property type="match status" value="1"/>
</dbReference>
<dbReference type="EMBL" id="MT141510">
    <property type="protein sequence ID" value="QJA63982.1"/>
    <property type="molecule type" value="Genomic_DNA"/>
</dbReference>
<accession>A0A6M3J4Z7</accession>
<name>A0A6M3J4Z7_9ZZZZ</name>
<evidence type="ECO:0000313" key="1">
    <source>
        <dbReference type="EMBL" id="QJA63982.1"/>
    </source>
</evidence>